<dbReference type="Pfam" id="PF12697">
    <property type="entry name" value="Abhydrolase_6"/>
    <property type="match status" value="1"/>
</dbReference>
<protein>
    <submittedName>
        <fullName evidence="2">Alpha/beta hydrolase</fullName>
    </submittedName>
</protein>
<dbReference type="GO" id="GO:0046503">
    <property type="term" value="P:glycerolipid catabolic process"/>
    <property type="evidence" value="ECO:0007669"/>
    <property type="project" value="TreeGrafter"/>
</dbReference>
<name>A0A3L7IS97_9MICO</name>
<organism evidence="2 3">
    <name type="scientific">Mycetocola zhadangensis</name>
    <dbReference type="NCBI Taxonomy" id="1164595"/>
    <lineage>
        <taxon>Bacteria</taxon>
        <taxon>Bacillati</taxon>
        <taxon>Actinomycetota</taxon>
        <taxon>Actinomycetes</taxon>
        <taxon>Micrococcales</taxon>
        <taxon>Microbacteriaceae</taxon>
        <taxon>Mycetocola</taxon>
    </lineage>
</organism>
<keyword evidence="3" id="KW-1185">Reference proteome</keyword>
<feature type="domain" description="AB hydrolase-1" evidence="1">
    <location>
        <begin position="17"/>
        <end position="244"/>
    </location>
</feature>
<keyword evidence="2" id="KW-0378">Hydrolase</keyword>
<dbReference type="AlphaFoldDB" id="A0A3L7IS97"/>
<dbReference type="EMBL" id="RCWJ01000005">
    <property type="protein sequence ID" value="RLQ81098.1"/>
    <property type="molecule type" value="Genomic_DNA"/>
</dbReference>
<dbReference type="PANTHER" id="PTHR43433">
    <property type="entry name" value="HYDROLASE, ALPHA/BETA FOLD FAMILY PROTEIN"/>
    <property type="match status" value="1"/>
</dbReference>
<evidence type="ECO:0000313" key="2">
    <source>
        <dbReference type="EMBL" id="RLQ81098.1"/>
    </source>
</evidence>
<proteinExistence type="predicted"/>
<dbReference type="PANTHER" id="PTHR43433:SF5">
    <property type="entry name" value="AB HYDROLASE-1 DOMAIN-CONTAINING PROTEIN"/>
    <property type="match status" value="1"/>
</dbReference>
<reference evidence="2 3" key="1">
    <citation type="submission" date="2018-10" db="EMBL/GenBank/DDBJ databases">
        <authorList>
            <person name="Li J."/>
        </authorList>
    </citation>
    <scope>NUCLEOTIDE SEQUENCE [LARGE SCALE GENOMIC DNA]</scope>
    <source>
        <strain evidence="2 3">ZD1-4</strain>
    </source>
</reference>
<evidence type="ECO:0000313" key="3">
    <source>
        <dbReference type="Proteomes" id="UP000282460"/>
    </source>
</evidence>
<dbReference type="InterPro" id="IPR029058">
    <property type="entry name" value="AB_hydrolase_fold"/>
</dbReference>
<dbReference type="GO" id="GO:0004806">
    <property type="term" value="F:triacylglycerol lipase activity"/>
    <property type="evidence" value="ECO:0007669"/>
    <property type="project" value="TreeGrafter"/>
</dbReference>
<gene>
    <name evidence="2" type="ORF">D9V28_15260</name>
</gene>
<dbReference type="SUPFAM" id="SSF53474">
    <property type="entry name" value="alpha/beta-Hydrolases"/>
    <property type="match status" value="1"/>
</dbReference>
<accession>A0A3L7IS97</accession>
<dbReference type="OrthoDB" id="63519at2"/>
<evidence type="ECO:0000259" key="1">
    <source>
        <dbReference type="Pfam" id="PF12697"/>
    </source>
</evidence>
<dbReference type="Proteomes" id="UP000282460">
    <property type="component" value="Unassembled WGS sequence"/>
</dbReference>
<dbReference type="RefSeq" id="WP_121660571.1">
    <property type="nucleotide sequence ID" value="NZ_BMEK01000004.1"/>
</dbReference>
<comment type="caution">
    <text evidence="2">The sequence shown here is derived from an EMBL/GenBank/DDBJ whole genome shotgun (WGS) entry which is preliminary data.</text>
</comment>
<sequence>MRTVESPDGTKIACETHGAGPALIFVDGALCWRDAGPMRPLANELSSGFTVTLYDRRGRGASGNTLPWSAEREVEDLAAVIDAVGGSAALYAVSSGAALALAAAAELGERISALVIFEPPYLGPDGREDALAYTAKLSRLLDEGKRGDAVELFLTRVGVPAQAVAGMRSSPGWSASEALAPTLAYDNAFMGDGTLPIDLLGRVTQQTLVVDGGAVPFMSTAARNLADALSAGTHHSIGGQGHDVAPEVIAPVIAEFLTGVVPAPSQPPAR</sequence>
<dbReference type="InterPro" id="IPR000073">
    <property type="entry name" value="AB_hydrolase_1"/>
</dbReference>
<dbReference type="Gene3D" id="3.40.50.1820">
    <property type="entry name" value="alpha/beta hydrolase"/>
    <property type="match status" value="1"/>
</dbReference>
<dbReference type="InterPro" id="IPR050471">
    <property type="entry name" value="AB_hydrolase"/>
</dbReference>